<dbReference type="PANTHER" id="PTHR30349">
    <property type="entry name" value="PHAGE INTEGRASE-RELATED"/>
    <property type="match status" value="1"/>
</dbReference>
<dbReference type="PROSITE" id="PS51898">
    <property type="entry name" value="TYR_RECOMBINASE"/>
    <property type="match status" value="1"/>
</dbReference>
<feature type="domain" description="Tyr recombinase" evidence="5">
    <location>
        <begin position="183"/>
        <end position="390"/>
    </location>
</feature>
<evidence type="ECO:0000313" key="6">
    <source>
        <dbReference type="EMBL" id="MFD2260181.1"/>
    </source>
</evidence>
<protein>
    <submittedName>
        <fullName evidence="6">Site-specific integrase</fullName>
    </submittedName>
</protein>
<dbReference type="PANTHER" id="PTHR30349:SF81">
    <property type="entry name" value="TYROSINE RECOMBINASE XERC"/>
    <property type="match status" value="1"/>
</dbReference>
<dbReference type="InterPro" id="IPR013762">
    <property type="entry name" value="Integrase-like_cat_sf"/>
</dbReference>
<keyword evidence="7" id="KW-1185">Reference proteome</keyword>
<keyword evidence="1" id="KW-0159">Chromosome partition</keyword>
<evidence type="ECO:0000313" key="7">
    <source>
        <dbReference type="Proteomes" id="UP001597373"/>
    </source>
</evidence>
<dbReference type="InterPro" id="IPR011010">
    <property type="entry name" value="DNA_brk_join_enz"/>
</dbReference>
<evidence type="ECO:0000256" key="2">
    <source>
        <dbReference type="ARBA" id="ARBA00022908"/>
    </source>
</evidence>
<organism evidence="6 7">
    <name type="scientific">Chelativorans composti</name>
    <dbReference type="NCBI Taxonomy" id="768533"/>
    <lineage>
        <taxon>Bacteria</taxon>
        <taxon>Pseudomonadati</taxon>
        <taxon>Pseudomonadota</taxon>
        <taxon>Alphaproteobacteria</taxon>
        <taxon>Hyphomicrobiales</taxon>
        <taxon>Phyllobacteriaceae</taxon>
        <taxon>Chelativorans</taxon>
    </lineage>
</organism>
<dbReference type="SUPFAM" id="SSF56349">
    <property type="entry name" value="DNA breaking-rejoining enzymes"/>
    <property type="match status" value="1"/>
</dbReference>
<accession>A0ABW5DKV9</accession>
<reference evidence="7" key="1">
    <citation type="journal article" date="2019" name="Int. J. Syst. Evol. Microbiol.">
        <title>The Global Catalogue of Microorganisms (GCM) 10K type strain sequencing project: providing services to taxonomists for standard genome sequencing and annotation.</title>
        <authorList>
            <consortium name="The Broad Institute Genomics Platform"/>
            <consortium name="The Broad Institute Genome Sequencing Center for Infectious Disease"/>
            <person name="Wu L."/>
            <person name="Ma J."/>
        </authorList>
    </citation>
    <scope>NUCLEOTIDE SEQUENCE [LARGE SCALE GENOMIC DNA]</scope>
    <source>
        <strain evidence="7">KCTC 23707</strain>
    </source>
</reference>
<dbReference type="Gene3D" id="1.10.150.130">
    <property type="match status" value="1"/>
</dbReference>
<dbReference type="InterPro" id="IPR002104">
    <property type="entry name" value="Integrase_catalytic"/>
</dbReference>
<dbReference type="InterPro" id="IPR050090">
    <property type="entry name" value="Tyrosine_recombinase_XerCD"/>
</dbReference>
<keyword evidence="2" id="KW-0229">DNA integration</keyword>
<sequence>MSRIISGSGMMSGSTIQKAEALDALESILPFDRRDFLAEILTTDDIETLRHLAKEGLGENTLRALVSDLGYLEAWCTAATGEPLPWPAPEALLLKFVAHHLWDPVRRESDPEHGMPQHVSDELRALGLLRSDGPHAPSTVQRRLSSWSTLTRWRGLTGRFDSPALKSALRLAIRASARSRRRKSERAVTSDILAQLLATCASDRIADVRDCALLLTAFASGGRRRSEVAALRCEQIIPQESVPRDPEDPESPLLPCVRLRLGRTKTTQADDDNYVLMIGQPVNALRQWLERAQITEGWVFRRIDRWGNVERRALTPQSVNLILKRRAALAGLDPALFSAHGLRSGYLTETARRGIPLTEAMQQSQHRSVSQAARYYNDAERELGQAARLIV</sequence>
<name>A0ABW5DKV9_9HYPH</name>
<dbReference type="CDD" id="cd00799">
    <property type="entry name" value="INT_Cre_C"/>
    <property type="match status" value="1"/>
</dbReference>
<gene>
    <name evidence="6" type="ORF">ACFSMZ_10450</name>
</gene>
<dbReference type="RefSeq" id="WP_345099683.1">
    <property type="nucleotide sequence ID" value="NZ_BAABGS010000069.1"/>
</dbReference>
<keyword evidence="4" id="KW-0233">DNA recombination</keyword>
<evidence type="ECO:0000256" key="3">
    <source>
        <dbReference type="ARBA" id="ARBA00023125"/>
    </source>
</evidence>
<dbReference type="InterPro" id="IPR010998">
    <property type="entry name" value="Integrase_recombinase_N"/>
</dbReference>
<keyword evidence="3" id="KW-0238">DNA-binding</keyword>
<comment type="caution">
    <text evidence="6">The sequence shown here is derived from an EMBL/GenBank/DDBJ whole genome shotgun (WGS) entry which is preliminary data.</text>
</comment>
<proteinExistence type="predicted"/>
<dbReference type="Pfam" id="PF00589">
    <property type="entry name" value="Phage_integrase"/>
    <property type="match status" value="1"/>
</dbReference>
<evidence type="ECO:0000256" key="1">
    <source>
        <dbReference type="ARBA" id="ARBA00022829"/>
    </source>
</evidence>
<dbReference type="Proteomes" id="UP001597373">
    <property type="component" value="Unassembled WGS sequence"/>
</dbReference>
<dbReference type="EMBL" id="JBHUIR010000036">
    <property type="protein sequence ID" value="MFD2260181.1"/>
    <property type="molecule type" value="Genomic_DNA"/>
</dbReference>
<evidence type="ECO:0000259" key="5">
    <source>
        <dbReference type="PROSITE" id="PS51898"/>
    </source>
</evidence>
<dbReference type="Gene3D" id="1.10.443.10">
    <property type="entry name" value="Intergrase catalytic core"/>
    <property type="match status" value="1"/>
</dbReference>
<evidence type="ECO:0000256" key="4">
    <source>
        <dbReference type="ARBA" id="ARBA00023172"/>
    </source>
</evidence>
<dbReference type="SUPFAM" id="SSF47823">
    <property type="entry name" value="lambda integrase-like, N-terminal domain"/>
    <property type="match status" value="1"/>
</dbReference>